<dbReference type="SUPFAM" id="SSF52540">
    <property type="entry name" value="P-loop containing nucleoside triphosphate hydrolases"/>
    <property type="match status" value="1"/>
</dbReference>
<dbReference type="SUPFAM" id="SSF48019">
    <property type="entry name" value="post-AAA+ oligomerization domain-like"/>
    <property type="match status" value="1"/>
</dbReference>
<dbReference type="Pfam" id="PF05496">
    <property type="entry name" value="RuvB_N"/>
    <property type="match status" value="1"/>
</dbReference>
<feature type="domain" description="AAA+ ATPase" evidence="5">
    <location>
        <begin position="33"/>
        <end position="144"/>
    </location>
</feature>
<organism evidence="6 7">
    <name type="scientific">Campylobacter magnus</name>
    <dbReference type="NCBI Taxonomy" id="3026462"/>
    <lineage>
        <taxon>Bacteria</taxon>
        <taxon>Pseudomonadati</taxon>
        <taxon>Campylobacterota</taxon>
        <taxon>Epsilonproteobacteria</taxon>
        <taxon>Campylobacterales</taxon>
        <taxon>Campylobacteraceae</taxon>
        <taxon>Campylobacter</taxon>
    </lineage>
</organism>
<dbReference type="PANTHER" id="PTHR13779:SF7">
    <property type="entry name" value="ATPASE WRNIP1"/>
    <property type="match status" value="1"/>
</dbReference>
<dbReference type="RefSeq" id="WP_302243783.1">
    <property type="nucleotide sequence ID" value="NZ_JAULJQ010000002.1"/>
</dbReference>
<dbReference type="Pfam" id="PF16193">
    <property type="entry name" value="AAA_assoc_2"/>
    <property type="match status" value="1"/>
</dbReference>
<evidence type="ECO:0000259" key="5">
    <source>
        <dbReference type="SMART" id="SM00382"/>
    </source>
</evidence>
<sequence>MDLASRFRPTNIDEMIGQQKIVKVFKKFLKEKRVPHSLFFGTPGSGKTSLARLIANTLGSEFYEFDGANFKTEQIRSIIGKNPLFVPLIFIDEFHRLSRTQQEALLIPVENGECLLFGATTENPKFSISTGIRSRMMIFEFEPLSSDDLSLLLERVKAQIGFSMSPEAREYLLRTSGGDARSMLNLLDYALIISADISLEVLMTLRGGFVGEGAKSSDTHYEIISAMIKSVRGSDADASIYYLARLLAAGEDPAFLARRMVILASEDIGNANPNALNLAVSCMNAVLQIGMPEARIILAQTIIYLANCPKSNSAYLAIDEALEACKDASTHHIPKQIINHTDENKGYLYPHDFGGWVKQQYLPDALLGTQFYRPKLIAFEKTLAEWSAKIKGEF</sequence>
<dbReference type="PANTHER" id="PTHR13779">
    <property type="entry name" value="WERNER HELICASE-INTERACTING PROTEIN 1 FAMILY MEMBER"/>
    <property type="match status" value="1"/>
</dbReference>
<dbReference type="InterPro" id="IPR051314">
    <property type="entry name" value="AAA_ATPase_RarA/MGS1/WRNIP1"/>
</dbReference>
<dbReference type="SMART" id="SM00382">
    <property type="entry name" value="AAA"/>
    <property type="match status" value="1"/>
</dbReference>
<keyword evidence="3" id="KW-0547">Nucleotide-binding</keyword>
<dbReference type="InterPro" id="IPR003593">
    <property type="entry name" value="AAA+_ATPase"/>
</dbReference>
<accession>A0ABT8T8E5</accession>
<comment type="caution">
    <text evidence="6">The sequence shown here is derived from an EMBL/GenBank/DDBJ whole genome shotgun (WGS) entry which is preliminary data.</text>
</comment>
<dbReference type="EMBL" id="JAULJQ010000002">
    <property type="protein sequence ID" value="MDO2409003.1"/>
    <property type="molecule type" value="Genomic_DNA"/>
</dbReference>
<name>A0ABT8T8E5_9BACT</name>
<proteinExistence type="predicted"/>
<dbReference type="Gene3D" id="1.10.3710.10">
    <property type="entry name" value="DNA polymerase III clamp loader subunits, C-terminal domain"/>
    <property type="match status" value="1"/>
</dbReference>
<comment type="function">
    <text evidence="1">DNA-dependent ATPase that plays important roles in cellular responses to stalled DNA replication processes.</text>
</comment>
<evidence type="ECO:0000256" key="2">
    <source>
        <dbReference type="ARBA" id="ARBA00020776"/>
    </source>
</evidence>
<evidence type="ECO:0000256" key="1">
    <source>
        <dbReference type="ARBA" id="ARBA00002393"/>
    </source>
</evidence>
<dbReference type="Gene3D" id="1.10.8.60">
    <property type="match status" value="1"/>
</dbReference>
<dbReference type="Gene3D" id="1.20.272.10">
    <property type="match status" value="1"/>
</dbReference>
<dbReference type="InterPro" id="IPR008824">
    <property type="entry name" value="RuvB-like_N"/>
</dbReference>
<dbReference type="Gene3D" id="3.40.50.300">
    <property type="entry name" value="P-loop containing nucleotide triphosphate hydrolases"/>
    <property type="match status" value="1"/>
</dbReference>
<dbReference type="Pfam" id="PF12002">
    <property type="entry name" value="MgsA_C"/>
    <property type="match status" value="1"/>
</dbReference>
<protein>
    <recommendedName>
        <fullName evidence="2">Replication-associated recombination protein A</fullName>
    </recommendedName>
</protein>
<gene>
    <name evidence="6" type="ORF">Q2362_02670</name>
</gene>
<dbReference type="CDD" id="cd18139">
    <property type="entry name" value="HLD_clamp_RarA"/>
    <property type="match status" value="1"/>
</dbReference>
<dbReference type="CDD" id="cd00009">
    <property type="entry name" value="AAA"/>
    <property type="match status" value="1"/>
</dbReference>
<dbReference type="InterPro" id="IPR027417">
    <property type="entry name" value="P-loop_NTPase"/>
</dbReference>
<evidence type="ECO:0000313" key="7">
    <source>
        <dbReference type="Proteomes" id="UP001171111"/>
    </source>
</evidence>
<dbReference type="InterPro" id="IPR008921">
    <property type="entry name" value="DNA_pol3_clamp-load_cplx_C"/>
</dbReference>
<evidence type="ECO:0000313" key="6">
    <source>
        <dbReference type="EMBL" id="MDO2409003.1"/>
    </source>
</evidence>
<dbReference type="InterPro" id="IPR021886">
    <property type="entry name" value="MgsA_C"/>
</dbReference>
<keyword evidence="7" id="KW-1185">Reference proteome</keyword>
<keyword evidence="4" id="KW-0067">ATP-binding</keyword>
<evidence type="ECO:0000256" key="3">
    <source>
        <dbReference type="ARBA" id="ARBA00022741"/>
    </source>
</evidence>
<evidence type="ECO:0000256" key="4">
    <source>
        <dbReference type="ARBA" id="ARBA00022840"/>
    </source>
</evidence>
<reference evidence="6 7" key="1">
    <citation type="submission" date="2023-06" db="EMBL/GenBank/DDBJ databases">
        <title>Campylobacter magnum sp. nov., isolated from cecal contents of domestic pigs (Sus scrofa domesticus).</title>
        <authorList>
            <person name="Papic B."/>
            <person name="Gruntar I."/>
        </authorList>
    </citation>
    <scope>NUCLEOTIDE SEQUENCE [LARGE SCALE GENOMIC DNA]</scope>
    <source>
        <strain evidence="7">34484-21</strain>
    </source>
</reference>
<dbReference type="InterPro" id="IPR032423">
    <property type="entry name" value="AAA_assoc_2"/>
</dbReference>
<dbReference type="Proteomes" id="UP001171111">
    <property type="component" value="Unassembled WGS sequence"/>
</dbReference>